<dbReference type="PIRSF" id="PIRSF000097">
    <property type="entry name" value="AKR"/>
    <property type="match status" value="1"/>
</dbReference>
<gene>
    <name evidence="8" type="ORF">VC81_08255</name>
</gene>
<dbReference type="Proteomes" id="UP000033491">
    <property type="component" value="Unassembled WGS sequence"/>
</dbReference>
<evidence type="ECO:0000256" key="4">
    <source>
        <dbReference type="PIRSR" id="PIRSR000097-1"/>
    </source>
</evidence>
<evidence type="ECO:0000256" key="1">
    <source>
        <dbReference type="ARBA" id="ARBA00007905"/>
    </source>
</evidence>
<name>A0A0F3RRG2_9LACO</name>
<feature type="binding site" evidence="5">
    <location>
        <position position="111"/>
    </location>
    <ligand>
        <name>substrate</name>
    </ligand>
</feature>
<dbReference type="PROSITE" id="PS00798">
    <property type="entry name" value="ALDOKETO_REDUCTASE_1"/>
    <property type="match status" value="1"/>
</dbReference>
<dbReference type="Pfam" id="PF00248">
    <property type="entry name" value="Aldo_ket_red"/>
    <property type="match status" value="1"/>
</dbReference>
<keyword evidence="3" id="KW-0560">Oxidoreductase</keyword>
<dbReference type="GO" id="GO:0016616">
    <property type="term" value="F:oxidoreductase activity, acting on the CH-OH group of donors, NAD or NADP as acceptor"/>
    <property type="evidence" value="ECO:0007669"/>
    <property type="project" value="UniProtKB-ARBA"/>
</dbReference>
<reference evidence="8 9" key="1">
    <citation type="submission" date="2015-03" db="EMBL/GenBank/DDBJ databases">
        <authorList>
            <person name="Zheng J."/>
            <person name="Ganezle M."/>
        </authorList>
    </citation>
    <scope>NUCLEOTIDE SEQUENCE [LARGE SCALE GENOMIC DNA]</scope>
    <source>
        <strain evidence="8 9">LP38</strain>
    </source>
</reference>
<comment type="similarity">
    <text evidence="1">Belongs to the aldo/keto reductase family.</text>
</comment>
<dbReference type="CDD" id="cd19071">
    <property type="entry name" value="AKR_AKR1-5-like"/>
    <property type="match status" value="1"/>
</dbReference>
<evidence type="ECO:0000313" key="9">
    <source>
        <dbReference type="Proteomes" id="UP000033491"/>
    </source>
</evidence>
<comment type="caution">
    <text evidence="8">The sequence shown here is derived from an EMBL/GenBank/DDBJ whole genome shotgun (WGS) entry which is preliminary data.</text>
</comment>
<evidence type="ECO:0000313" key="8">
    <source>
        <dbReference type="EMBL" id="KJW12475.1"/>
    </source>
</evidence>
<keyword evidence="2" id="KW-0521">NADP</keyword>
<evidence type="ECO:0000256" key="6">
    <source>
        <dbReference type="PIRSR" id="PIRSR000097-3"/>
    </source>
</evidence>
<feature type="site" description="Lowers pKa of active site Tyr" evidence="6">
    <location>
        <position position="78"/>
    </location>
</feature>
<dbReference type="InterPro" id="IPR023210">
    <property type="entry name" value="NADP_OxRdtase_dom"/>
</dbReference>
<evidence type="ECO:0000259" key="7">
    <source>
        <dbReference type="Pfam" id="PF00248"/>
    </source>
</evidence>
<dbReference type="PATRIC" id="fig|216463.3.peg.767"/>
<dbReference type="PANTHER" id="PTHR43827">
    <property type="entry name" value="2,5-DIKETO-D-GLUCONIC ACID REDUCTASE"/>
    <property type="match status" value="1"/>
</dbReference>
<dbReference type="SUPFAM" id="SSF51430">
    <property type="entry name" value="NAD(P)-linked oxidoreductase"/>
    <property type="match status" value="1"/>
</dbReference>
<dbReference type="PANTHER" id="PTHR43827:SF3">
    <property type="entry name" value="NADP-DEPENDENT OXIDOREDUCTASE DOMAIN-CONTAINING PROTEIN"/>
    <property type="match status" value="1"/>
</dbReference>
<dbReference type="STRING" id="216463.VC81_08255"/>
<feature type="active site" description="Proton donor" evidence="4">
    <location>
        <position position="53"/>
    </location>
</feature>
<sequence>MAVLTDTFSLANGTNIPQVGFGTWQIPGGQTAYDAVANALKTGYRHIDTAKAYANESSVGKAVRDSGIDRSDLFVTTKLPAETKSYKGALADFKTTMQNLDIDYVDLYLIHAPWPWNEIGKDCDAQNLEVWQAMEEIYASGKAKAIGVSNFNTHDLQNVLNHAEVAPMVDQIQYYVGYTEPKIVKFANAHNILVEAYSPLATGDMLNNPAVKEMAAKYHVSAAQLALRFCLENGVLPLPKATSQDHIEANAQLDFSISAADMVTLNGMADTAANHFHNATQG</sequence>
<dbReference type="InterPro" id="IPR020471">
    <property type="entry name" value="AKR"/>
</dbReference>
<dbReference type="EMBL" id="JZCR01000019">
    <property type="protein sequence ID" value="KJW12475.1"/>
    <property type="molecule type" value="Genomic_DNA"/>
</dbReference>
<dbReference type="InterPro" id="IPR018170">
    <property type="entry name" value="Aldo/ket_reductase_CS"/>
</dbReference>
<dbReference type="PROSITE" id="PS00062">
    <property type="entry name" value="ALDOKETO_REDUCTASE_2"/>
    <property type="match status" value="1"/>
</dbReference>
<evidence type="ECO:0000256" key="5">
    <source>
        <dbReference type="PIRSR" id="PIRSR000097-2"/>
    </source>
</evidence>
<accession>A0A0F3RRG2</accession>
<dbReference type="OrthoDB" id="9804790at2"/>
<evidence type="ECO:0000256" key="3">
    <source>
        <dbReference type="ARBA" id="ARBA00023002"/>
    </source>
</evidence>
<dbReference type="FunFam" id="3.20.20.100:FF:000002">
    <property type="entry name" value="2,5-diketo-D-gluconic acid reductase A"/>
    <property type="match status" value="1"/>
</dbReference>
<dbReference type="PRINTS" id="PR00069">
    <property type="entry name" value="ALDKETRDTASE"/>
</dbReference>
<dbReference type="Gene3D" id="3.20.20.100">
    <property type="entry name" value="NADP-dependent oxidoreductase domain"/>
    <property type="match status" value="1"/>
</dbReference>
<dbReference type="InterPro" id="IPR036812">
    <property type="entry name" value="NAD(P)_OxRdtase_dom_sf"/>
</dbReference>
<proteinExistence type="inferred from homology"/>
<feature type="domain" description="NADP-dependent oxidoreductase" evidence="7">
    <location>
        <begin position="19"/>
        <end position="265"/>
    </location>
</feature>
<dbReference type="RefSeq" id="WP_045807583.1">
    <property type="nucleotide sequence ID" value="NZ_JZCR01000019.1"/>
</dbReference>
<evidence type="ECO:0000256" key="2">
    <source>
        <dbReference type="ARBA" id="ARBA00022857"/>
    </source>
</evidence>
<protein>
    <submittedName>
        <fullName evidence="8">2,5-diketo-D-gluconic acid reductase</fullName>
    </submittedName>
</protein>
<organism evidence="8 9">
    <name type="scientific">Levilactobacillus spicheri</name>
    <dbReference type="NCBI Taxonomy" id="216463"/>
    <lineage>
        <taxon>Bacteria</taxon>
        <taxon>Bacillati</taxon>
        <taxon>Bacillota</taxon>
        <taxon>Bacilli</taxon>
        <taxon>Lactobacillales</taxon>
        <taxon>Lactobacillaceae</taxon>
        <taxon>Levilactobacillus</taxon>
    </lineage>
</organism>
<dbReference type="AlphaFoldDB" id="A0A0F3RRG2"/>